<dbReference type="AlphaFoldDB" id="A0A1B1TFZ7"/>
<reference evidence="2" key="1">
    <citation type="submission" date="2014-11" db="EMBL/GenBank/DDBJ databases">
        <authorList>
            <person name="Zhu J."/>
            <person name="Qi W."/>
            <person name="Song R."/>
        </authorList>
    </citation>
    <scope>NUCLEOTIDE SEQUENCE</scope>
</reference>
<keyword evidence="1" id="KW-1133">Transmembrane helix</keyword>
<evidence type="ECO:0000256" key="1">
    <source>
        <dbReference type="SAM" id="Phobius"/>
    </source>
</evidence>
<keyword evidence="1" id="KW-0472">Membrane</keyword>
<reference evidence="2" key="2">
    <citation type="journal article" date="2015" name="ISME J.">
        <title>A new class of marine Euryarchaeota group II from the Mediterranean deep chlorophyll maximum.</title>
        <authorList>
            <person name="Martin-Cuadrado A.B."/>
            <person name="Garcia-Heredia I."/>
            <person name="Molto A.G."/>
            <person name="Lopez-Ubeda R."/>
            <person name="Kimes N."/>
            <person name="Lopez-Garcia P."/>
            <person name="Moreira D."/>
            <person name="Rodriguez-Valera F."/>
        </authorList>
    </citation>
    <scope>NUCLEOTIDE SEQUENCE</scope>
</reference>
<sequence length="362" mass="41061">MKKIVILLVIAILVIPSISAEDENYIAHARIDIPSAESASTILHECFIEMDTSDKNCTQDKDAITLSWWSWSDQTNSNWPDDDAKSRANIYDLELNESFESISYSNQHLMESDASNNSSKIIDSMPIIDLTGELIIAEGDTETWYIRMPIKMTPLVNLTDDTLLYIFLSQKNAIDHHGRDVSNLIYDMEPEVGFGIKAENTTEVEWIINSENLEAAGVDLKQDPYGWQMTMAFFGGIESDNGTEQLLSLHHFDLPIKSQNVDSSSFYIPALIGVLLIIICYALVSQSFRNEKGMPRISSAWKNDTTLIIEVQSFSQRMEIKSVKVDAPWKMKNNPKSRFIEPELLKFDSNKKSLLDARLEFN</sequence>
<evidence type="ECO:0000313" key="2">
    <source>
        <dbReference type="EMBL" id="ANV81215.1"/>
    </source>
</evidence>
<proteinExistence type="predicted"/>
<accession>A0A1B1TFZ7</accession>
<name>A0A1B1TFZ7_9ARCH</name>
<dbReference type="EMBL" id="KP211929">
    <property type="protein sequence ID" value="ANV81215.1"/>
    <property type="molecule type" value="Genomic_DNA"/>
</dbReference>
<keyword evidence="1" id="KW-0812">Transmembrane</keyword>
<protein>
    <submittedName>
        <fullName evidence="2">Uncharacterized protein</fullName>
    </submittedName>
</protein>
<feature type="transmembrane region" description="Helical" evidence="1">
    <location>
        <begin position="266"/>
        <end position="284"/>
    </location>
</feature>
<organism evidence="2">
    <name type="scientific">uncultured Poseidoniia archaeon</name>
    <dbReference type="NCBI Taxonomy" id="1697135"/>
    <lineage>
        <taxon>Archaea</taxon>
        <taxon>Methanobacteriati</taxon>
        <taxon>Thermoplasmatota</taxon>
        <taxon>Candidatus Poseidoniia</taxon>
        <taxon>environmental samples</taxon>
    </lineage>
</organism>